<name>A0A9P5SP65_9FUNG</name>
<sequence>MASRGRLSRDAKAIKTRIRRLWQDPRQPELSQSRHDSKNEYVLLEESLTGILQIVPPIIQNAKAPSDTLIAPNLENSTAAPHYVTSPSFPNSSPPEHSPRISLSYASHAPSKSSKSSGSNPTTPLHTRTRTTSSNSSSTIGATRYQIATSILQPPEPPLTDLGQPTLRSPTSIATLGEPALSIIALGTGPANNAESHLIEDKGPLLSESSEILISKLLSLSSTFTGAVRTLCEQQNEKVLRFDDDMILDLLTRWEQEAGKEDEHGPDNSSSTSLVTLGTTNALERYQITVGRVWEETEVILASIRKIRDLVEFGRIHNYSDFDPDDSEEEAIKKDEVIRQISMTEFIADEPRPIKILDRNLARKLKRKTKFKTIADKVRRSFTDFAKRSTTSLLTIFPPLGDGTNDGFLDMFSDGEYDSEYVAGTDMTESIYDDDDTCSRIISPPASPGVISDKYRQRHRRLSSKDSSGPLEQYWPGSIKLGTSDDNQSPVKMAPGIILGPHDMAMSMSRSMSSERAIDSISTRCKHICAPSEHCKTIFCVHISIRNTGPANQTQLPCKTTKATLCFAHYASFAH</sequence>
<evidence type="ECO:0000313" key="2">
    <source>
        <dbReference type="EMBL" id="KAF9335106.1"/>
    </source>
</evidence>
<feature type="compositionally biased region" description="Polar residues" evidence="1">
    <location>
        <begin position="81"/>
        <end position="95"/>
    </location>
</feature>
<protein>
    <submittedName>
        <fullName evidence="2">Uncharacterized protein</fullName>
    </submittedName>
</protein>
<feature type="compositionally biased region" description="Low complexity" evidence="1">
    <location>
        <begin position="102"/>
        <end position="139"/>
    </location>
</feature>
<proteinExistence type="predicted"/>
<dbReference type="AlphaFoldDB" id="A0A9P5SP65"/>
<reference evidence="2" key="1">
    <citation type="journal article" date="2020" name="Fungal Divers.">
        <title>Resolving the Mortierellaceae phylogeny through synthesis of multi-gene phylogenetics and phylogenomics.</title>
        <authorList>
            <person name="Vandepol N."/>
            <person name="Liber J."/>
            <person name="Desiro A."/>
            <person name="Na H."/>
            <person name="Kennedy M."/>
            <person name="Barry K."/>
            <person name="Grigoriev I.V."/>
            <person name="Miller A.N."/>
            <person name="O'Donnell K."/>
            <person name="Stajich J.E."/>
            <person name="Bonito G."/>
        </authorList>
    </citation>
    <scope>NUCLEOTIDE SEQUENCE</scope>
    <source>
        <strain evidence="2">NVP1</strain>
    </source>
</reference>
<dbReference type="EMBL" id="JAAAUY010000115">
    <property type="protein sequence ID" value="KAF9335106.1"/>
    <property type="molecule type" value="Genomic_DNA"/>
</dbReference>
<comment type="caution">
    <text evidence="2">The sequence shown here is derived from an EMBL/GenBank/DDBJ whole genome shotgun (WGS) entry which is preliminary data.</text>
</comment>
<organism evidence="2 3">
    <name type="scientific">Podila minutissima</name>
    <dbReference type="NCBI Taxonomy" id="64525"/>
    <lineage>
        <taxon>Eukaryota</taxon>
        <taxon>Fungi</taxon>
        <taxon>Fungi incertae sedis</taxon>
        <taxon>Mucoromycota</taxon>
        <taxon>Mortierellomycotina</taxon>
        <taxon>Mortierellomycetes</taxon>
        <taxon>Mortierellales</taxon>
        <taxon>Mortierellaceae</taxon>
        <taxon>Podila</taxon>
    </lineage>
</organism>
<accession>A0A9P5SP65</accession>
<feature type="region of interest" description="Disordered" evidence="1">
    <location>
        <begin position="1"/>
        <end position="35"/>
    </location>
</feature>
<evidence type="ECO:0000313" key="3">
    <source>
        <dbReference type="Proteomes" id="UP000696485"/>
    </source>
</evidence>
<feature type="region of interest" description="Disordered" evidence="1">
    <location>
        <begin position="81"/>
        <end position="140"/>
    </location>
</feature>
<keyword evidence="3" id="KW-1185">Reference proteome</keyword>
<gene>
    <name evidence="2" type="ORF">BG006_000845</name>
</gene>
<evidence type="ECO:0000256" key="1">
    <source>
        <dbReference type="SAM" id="MobiDB-lite"/>
    </source>
</evidence>
<dbReference type="Proteomes" id="UP000696485">
    <property type="component" value="Unassembled WGS sequence"/>
</dbReference>
<feature type="compositionally biased region" description="Basic and acidic residues" evidence="1">
    <location>
        <begin position="21"/>
        <end position="35"/>
    </location>
</feature>